<dbReference type="EMBL" id="BLPG01000001">
    <property type="protein sequence ID" value="GFJ88022.1"/>
    <property type="molecule type" value="Genomic_DNA"/>
</dbReference>
<dbReference type="Proteomes" id="UP000482960">
    <property type="component" value="Unassembled WGS sequence"/>
</dbReference>
<evidence type="ECO:0000313" key="2">
    <source>
        <dbReference type="Proteomes" id="UP000482960"/>
    </source>
</evidence>
<keyword evidence="2" id="KW-1185">Reference proteome</keyword>
<sequence length="61" mass="6675">MRVQVDQAGQRDQPVRVDDVGAFDVAVAGYLAVLYQQVGPVPAEDRDSLEEVLHDLPPSSR</sequence>
<organism evidence="1 2">
    <name type="scientific">Phytohabitans rumicis</name>
    <dbReference type="NCBI Taxonomy" id="1076125"/>
    <lineage>
        <taxon>Bacteria</taxon>
        <taxon>Bacillati</taxon>
        <taxon>Actinomycetota</taxon>
        <taxon>Actinomycetes</taxon>
        <taxon>Micromonosporales</taxon>
        <taxon>Micromonosporaceae</taxon>
    </lineage>
</organism>
<protein>
    <submittedName>
        <fullName evidence="1">Uncharacterized protein</fullName>
    </submittedName>
</protein>
<gene>
    <name evidence="1" type="ORF">Prum_016640</name>
</gene>
<proteinExistence type="predicted"/>
<accession>A0A6V8KSA4</accession>
<reference evidence="1 2" key="2">
    <citation type="submission" date="2020-03" db="EMBL/GenBank/DDBJ databases">
        <authorList>
            <person name="Ichikawa N."/>
            <person name="Kimura A."/>
            <person name="Kitahashi Y."/>
            <person name="Uohara A."/>
        </authorList>
    </citation>
    <scope>NUCLEOTIDE SEQUENCE [LARGE SCALE GENOMIC DNA]</scope>
    <source>
        <strain evidence="1 2">NBRC 108638</strain>
    </source>
</reference>
<dbReference type="AlphaFoldDB" id="A0A6V8KSA4"/>
<name>A0A6V8KSA4_9ACTN</name>
<evidence type="ECO:0000313" key="1">
    <source>
        <dbReference type="EMBL" id="GFJ88022.1"/>
    </source>
</evidence>
<reference evidence="1 2" key="1">
    <citation type="submission" date="2020-03" db="EMBL/GenBank/DDBJ databases">
        <title>Whole genome shotgun sequence of Phytohabitans rumicis NBRC 108638.</title>
        <authorList>
            <person name="Komaki H."/>
            <person name="Tamura T."/>
        </authorList>
    </citation>
    <scope>NUCLEOTIDE SEQUENCE [LARGE SCALE GENOMIC DNA]</scope>
    <source>
        <strain evidence="1 2">NBRC 108638</strain>
    </source>
</reference>
<comment type="caution">
    <text evidence="1">The sequence shown here is derived from an EMBL/GenBank/DDBJ whole genome shotgun (WGS) entry which is preliminary data.</text>
</comment>